<dbReference type="PATRIC" id="fig|1299334.3.peg.6843"/>
<organism evidence="1">
    <name type="scientific">Mycobacterium xenopi 4042</name>
    <dbReference type="NCBI Taxonomy" id="1299334"/>
    <lineage>
        <taxon>Bacteria</taxon>
        <taxon>Bacillati</taxon>
        <taxon>Actinomycetota</taxon>
        <taxon>Actinomycetes</taxon>
        <taxon>Mycobacteriales</taxon>
        <taxon>Mycobacteriaceae</taxon>
        <taxon>Mycobacterium</taxon>
    </lineage>
</organism>
<protein>
    <submittedName>
        <fullName evidence="1">QcrC domain protein</fullName>
    </submittedName>
</protein>
<dbReference type="GO" id="GO:0009055">
    <property type="term" value="F:electron transfer activity"/>
    <property type="evidence" value="ECO:0007669"/>
    <property type="project" value="InterPro"/>
</dbReference>
<dbReference type="SUPFAM" id="SSF46626">
    <property type="entry name" value="Cytochrome c"/>
    <property type="match status" value="1"/>
</dbReference>
<dbReference type="GO" id="GO:0020037">
    <property type="term" value="F:heme binding"/>
    <property type="evidence" value="ECO:0007669"/>
    <property type="project" value="InterPro"/>
</dbReference>
<dbReference type="AlphaFoldDB" id="X7ZXC9"/>
<evidence type="ECO:0000313" key="1">
    <source>
        <dbReference type="EMBL" id="EUA23919.1"/>
    </source>
</evidence>
<dbReference type="EMBL" id="JAOB01000068">
    <property type="protein sequence ID" value="EUA23919.1"/>
    <property type="molecule type" value="Genomic_DNA"/>
</dbReference>
<dbReference type="InterPro" id="IPR036909">
    <property type="entry name" value="Cyt_c-like_dom_sf"/>
</dbReference>
<proteinExistence type="predicted"/>
<comment type="caution">
    <text evidence="1">The sequence shown here is derived from an EMBL/GenBank/DDBJ whole genome shotgun (WGS) entry which is preliminary data.</text>
</comment>
<sequence>MAALALAAAGRGFDTKPQVAVADESSSALLRTGKQLFDTSCVTCHGPTCRACRSRAQLDRRR</sequence>
<accession>X7ZXC9</accession>
<name>X7ZXC9_MYCXE</name>
<dbReference type="Gene3D" id="1.10.760.10">
    <property type="entry name" value="Cytochrome c-like domain"/>
    <property type="match status" value="1"/>
</dbReference>
<reference evidence="1" key="1">
    <citation type="submission" date="2014-01" db="EMBL/GenBank/DDBJ databases">
        <authorList>
            <person name="Brown-Elliot B."/>
            <person name="Wallace R."/>
            <person name="Lenaerts A."/>
            <person name="Ordway D."/>
            <person name="DeGroote M.A."/>
            <person name="Parker T."/>
            <person name="Sizemore C."/>
            <person name="Tallon L.J."/>
            <person name="Sadzewicz L.K."/>
            <person name="Sengamalay N."/>
            <person name="Fraser C.M."/>
            <person name="Hine E."/>
            <person name="Shefchek K.A."/>
            <person name="Das S.P."/>
            <person name="Tettelin H."/>
        </authorList>
    </citation>
    <scope>NUCLEOTIDE SEQUENCE [LARGE SCALE GENOMIC DNA]</scope>
    <source>
        <strain evidence="1">4042</strain>
    </source>
</reference>
<gene>
    <name evidence="1" type="ORF">I553_3407</name>
</gene>